<evidence type="ECO:0000256" key="5">
    <source>
        <dbReference type="RuleBase" id="RU363034"/>
    </source>
</evidence>
<evidence type="ECO:0000313" key="11">
    <source>
        <dbReference type="Proteomes" id="UP000663828"/>
    </source>
</evidence>
<name>A0A815YTX4_ADIRI</name>
<evidence type="ECO:0000256" key="7">
    <source>
        <dbReference type="SAM" id="SignalP"/>
    </source>
</evidence>
<dbReference type="Pfam" id="PF00089">
    <property type="entry name" value="Trypsin"/>
    <property type="match status" value="1"/>
</dbReference>
<protein>
    <recommendedName>
        <fullName evidence="8">Peptidase S1 domain-containing protein</fullName>
    </recommendedName>
</protein>
<dbReference type="InterPro" id="IPR009003">
    <property type="entry name" value="Peptidase_S1_PA"/>
</dbReference>
<evidence type="ECO:0000256" key="3">
    <source>
        <dbReference type="ARBA" id="ARBA00022825"/>
    </source>
</evidence>
<dbReference type="EMBL" id="CAJNOR010005787">
    <property type="protein sequence ID" value="CAF1576175.1"/>
    <property type="molecule type" value="Genomic_DNA"/>
</dbReference>
<dbReference type="PROSITE" id="PS50240">
    <property type="entry name" value="TRYPSIN_DOM"/>
    <property type="match status" value="1"/>
</dbReference>
<comment type="caution">
    <text evidence="10">The sequence shown here is derived from an EMBL/GenBank/DDBJ whole genome shotgun (WGS) entry which is preliminary data.</text>
</comment>
<sequence length="406" mass="41729">MLNFTSTRSILQLLAILLICLISPSYQTVYSCNASAACGCSKNSAILSRIVGGEAANASTWGWAVSISIDNNYLCGGSIISSSWILTAAHCVNGYAASKVTIYAGSTRRWVGSQTRIVSQIIIHSSYDTDTYENDIALLKLGTALTMSDTAISTICLPSVSSATLAAGEWPAAGTTVVAVGWGTLSEGGALPSTLQQVTLQTISYQASSCSSSITDSRTQLCAGVSGGGKDTCQGDSGGPLVMFSSSKQWVLVGLTSNGIGCAQANYAGIYTRVAAFMSWINTNTNGAISTLSSLASTTVSTSTTGSPATSSSTTTIRSATTTSSITTTGSPATSSSTTTIRSATTTSPITTTRPTTITSSSTTIRSTSTTTPSTITAERISTTVPGITSGASSTTYRRRSIFWLF</sequence>
<accession>A0A815YTX4</accession>
<dbReference type="InterPro" id="IPR033116">
    <property type="entry name" value="TRYPSIN_SER"/>
</dbReference>
<reference evidence="10" key="1">
    <citation type="submission" date="2021-02" db="EMBL/GenBank/DDBJ databases">
        <authorList>
            <person name="Nowell W R."/>
        </authorList>
    </citation>
    <scope>NUCLEOTIDE SEQUENCE</scope>
</reference>
<dbReference type="Proteomes" id="UP000663852">
    <property type="component" value="Unassembled WGS sequence"/>
</dbReference>
<evidence type="ECO:0000256" key="1">
    <source>
        <dbReference type="ARBA" id="ARBA00022670"/>
    </source>
</evidence>
<dbReference type="InterPro" id="IPR018114">
    <property type="entry name" value="TRYPSIN_HIS"/>
</dbReference>
<keyword evidence="7" id="KW-0732">Signal</keyword>
<dbReference type="AlphaFoldDB" id="A0A815YTX4"/>
<dbReference type="PRINTS" id="PR00722">
    <property type="entry name" value="CHYMOTRYPSIN"/>
</dbReference>
<evidence type="ECO:0000313" key="9">
    <source>
        <dbReference type="EMBL" id="CAF1313685.1"/>
    </source>
</evidence>
<dbReference type="InterPro" id="IPR043504">
    <property type="entry name" value="Peptidase_S1_PA_chymotrypsin"/>
</dbReference>
<keyword evidence="4" id="KW-1015">Disulfide bond</keyword>
<evidence type="ECO:0000256" key="2">
    <source>
        <dbReference type="ARBA" id="ARBA00022801"/>
    </source>
</evidence>
<gene>
    <name evidence="9" type="ORF">EDS130_LOCUS31284</name>
    <name evidence="10" type="ORF">XAT740_LOCUS44984</name>
</gene>
<feature type="chain" id="PRO_5035608514" description="Peptidase S1 domain-containing protein" evidence="7">
    <location>
        <begin position="28"/>
        <end position="406"/>
    </location>
</feature>
<dbReference type="Gene3D" id="2.40.10.10">
    <property type="entry name" value="Trypsin-like serine proteases"/>
    <property type="match status" value="1"/>
</dbReference>
<dbReference type="InterPro" id="IPR001314">
    <property type="entry name" value="Peptidase_S1A"/>
</dbReference>
<keyword evidence="2 5" id="KW-0378">Hydrolase</keyword>
<dbReference type="InterPro" id="IPR001254">
    <property type="entry name" value="Trypsin_dom"/>
</dbReference>
<feature type="domain" description="Peptidase S1" evidence="8">
    <location>
        <begin position="50"/>
        <end position="286"/>
    </location>
</feature>
<dbReference type="GO" id="GO:0006508">
    <property type="term" value="P:proteolysis"/>
    <property type="evidence" value="ECO:0007669"/>
    <property type="project" value="UniProtKB-KW"/>
</dbReference>
<keyword evidence="3 5" id="KW-0720">Serine protease</keyword>
<feature type="region of interest" description="Disordered" evidence="6">
    <location>
        <begin position="300"/>
        <end position="374"/>
    </location>
</feature>
<organism evidence="10 11">
    <name type="scientific">Adineta ricciae</name>
    <name type="common">Rotifer</name>
    <dbReference type="NCBI Taxonomy" id="249248"/>
    <lineage>
        <taxon>Eukaryota</taxon>
        <taxon>Metazoa</taxon>
        <taxon>Spiralia</taxon>
        <taxon>Gnathifera</taxon>
        <taxon>Rotifera</taxon>
        <taxon>Eurotatoria</taxon>
        <taxon>Bdelloidea</taxon>
        <taxon>Adinetida</taxon>
        <taxon>Adinetidae</taxon>
        <taxon>Adineta</taxon>
    </lineage>
</organism>
<evidence type="ECO:0000256" key="4">
    <source>
        <dbReference type="ARBA" id="ARBA00023157"/>
    </source>
</evidence>
<dbReference type="EMBL" id="CAJNOJ010000228">
    <property type="protein sequence ID" value="CAF1313685.1"/>
    <property type="molecule type" value="Genomic_DNA"/>
</dbReference>
<dbReference type="Proteomes" id="UP000663828">
    <property type="component" value="Unassembled WGS sequence"/>
</dbReference>
<keyword evidence="11" id="KW-1185">Reference proteome</keyword>
<keyword evidence="1 5" id="KW-0645">Protease</keyword>
<dbReference type="OrthoDB" id="10059102at2759"/>
<dbReference type="SUPFAM" id="SSF50494">
    <property type="entry name" value="Trypsin-like serine proteases"/>
    <property type="match status" value="1"/>
</dbReference>
<proteinExistence type="predicted"/>
<dbReference type="CDD" id="cd00190">
    <property type="entry name" value="Tryp_SPc"/>
    <property type="match status" value="1"/>
</dbReference>
<evidence type="ECO:0000259" key="8">
    <source>
        <dbReference type="PROSITE" id="PS50240"/>
    </source>
</evidence>
<dbReference type="PROSITE" id="PS00135">
    <property type="entry name" value="TRYPSIN_SER"/>
    <property type="match status" value="1"/>
</dbReference>
<dbReference type="GO" id="GO:0004252">
    <property type="term" value="F:serine-type endopeptidase activity"/>
    <property type="evidence" value="ECO:0007669"/>
    <property type="project" value="InterPro"/>
</dbReference>
<dbReference type="FunFam" id="2.40.10.10:FF:000003">
    <property type="entry name" value="Transmembrane serine protease 3"/>
    <property type="match status" value="1"/>
</dbReference>
<dbReference type="SMART" id="SM00020">
    <property type="entry name" value="Tryp_SPc"/>
    <property type="match status" value="1"/>
</dbReference>
<feature type="signal peptide" evidence="7">
    <location>
        <begin position="1"/>
        <end position="27"/>
    </location>
</feature>
<evidence type="ECO:0000256" key="6">
    <source>
        <dbReference type="SAM" id="MobiDB-lite"/>
    </source>
</evidence>
<dbReference type="PROSITE" id="PS00134">
    <property type="entry name" value="TRYPSIN_HIS"/>
    <property type="match status" value="1"/>
</dbReference>
<dbReference type="PANTHER" id="PTHR24252">
    <property type="entry name" value="ACROSIN-RELATED"/>
    <property type="match status" value="1"/>
</dbReference>
<evidence type="ECO:0000313" key="10">
    <source>
        <dbReference type="EMBL" id="CAF1576175.1"/>
    </source>
</evidence>
<dbReference type="PANTHER" id="PTHR24252:SF7">
    <property type="entry name" value="HYALIN"/>
    <property type="match status" value="1"/>
</dbReference>